<name>A0ABV0XJL0_9TELE</name>
<evidence type="ECO:0000313" key="2">
    <source>
        <dbReference type="EMBL" id="MEQ2281661.1"/>
    </source>
</evidence>
<protein>
    <submittedName>
        <fullName evidence="2">Uncharacterized protein</fullName>
    </submittedName>
</protein>
<gene>
    <name evidence="2" type="ORF">AMECASPLE_032738</name>
</gene>
<evidence type="ECO:0000256" key="1">
    <source>
        <dbReference type="SAM" id="Phobius"/>
    </source>
</evidence>
<keyword evidence="1" id="KW-0472">Membrane</keyword>
<evidence type="ECO:0000313" key="3">
    <source>
        <dbReference type="Proteomes" id="UP001469553"/>
    </source>
</evidence>
<keyword evidence="3" id="KW-1185">Reference proteome</keyword>
<organism evidence="2 3">
    <name type="scientific">Ameca splendens</name>
    <dbReference type="NCBI Taxonomy" id="208324"/>
    <lineage>
        <taxon>Eukaryota</taxon>
        <taxon>Metazoa</taxon>
        <taxon>Chordata</taxon>
        <taxon>Craniata</taxon>
        <taxon>Vertebrata</taxon>
        <taxon>Euteleostomi</taxon>
        <taxon>Actinopterygii</taxon>
        <taxon>Neopterygii</taxon>
        <taxon>Teleostei</taxon>
        <taxon>Neoteleostei</taxon>
        <taxon>Acanthomorphata</taxon>
        <taxon>Ovalentaria</taxon>
        <taxon>Atherinomorphae</taxon>
        <taxon>Cyprinodontiformes</taxon>
        <taxon>Goodeidae</taxon>
        <taxon>Ameca</taxon>
    </lineage>
</organism>
<keyword evidence="1" id="KW-1133">Transmembrane helix</keyword>
<accession>A0ABV0XJL0</accession>
<proteinExistence type="predicted"/>
<comment type="caution">
    <text evidence="2">The sequence shown here is derived from an EMBL/GenBank/DDBJ whole genome shotgun (WGS) entry which is preliminary data.</text>
</comment>
<reference evidence="2 3" key="1">
    <citation type="submission" date="2021-06" db="EMBL/GenBank/DDBJ databases">
        <authorList>
            <person name="Palmer J.M."/>
        </authorList>
    </citation>
    <scope>NUCLEOTIDE SEQUENCE [LARGE SCALE GENOMIC DNA]</scope>
    <source>
        <strain evidence="2 3">AS_MEX2019</strain>
        <tissue evidence="2">Muscle</tissue>
    </source>
</reference>
<dbReference type="EMBL" id="JAHRIP010004303">
    <property type="protein sequence ID" value="MEQ2281661.1"/>
    <property type="molecule type" value="Genomic_DNA"/>
</dbReference>
<keyword evidence="1" id="KW-0812">Transmembrane</keyword>
<dbReference type="Proteomes" id="UP001469553">
    <property type="component" value="Unassembled WGS sequence"/>
</dbReference>
<sequence length="75" mass="8357">MTPTAPCECVEAETDSTLAHKNWSMTPVIFVALAMCIRLLSCWKLNRSDINKSSFCSPCRLLACLCTLVHKNPKL</sequence>
<feature type="transmembrane region" description="Helical" evidence="1">
    <location>
        <begin position="23"/>
        <end position="43"/>
    </location>
</feature>